<feature type="region of interest" description="Disordered" evidence="1">
    <location>
        <begin position="152"/>
        <end position="173"/>
    </location>
</feature>
<comment type="caution">
    <text evidence="2">The sequence shown here is derived from an EMBL/GenBank/DDBJ whole genome shotgun (WGS) entry which is preliminary data.</text>
</comment>
<proteinExistence type="predicted"/>
<evidence type="ECO:0000313" key="3">
    <source>
        <dbReference type="Proteomes" id="UP000693970"/>
    </source>
</evidence>
<dbReference type="AlphaFoldDB" id="A0A9K3LL05"/>
<sequence length="237" mass="25843">MPYVQSGHTVASHTSLGQPTSTEFQQFLMWKQKHEFQHWQLQHQRLNQNHEGQWATPLFAPSPIVFPDDQYRQFLQWQQSQPHQQIYPETSIGSSTPANQSSSVSGSAPNNFSIEPTNVQSQQYQSAPPINSSTAVQANTESNVTSISNVATSDVTNSSTTGNTTATNNKTNSASAGCFNPITSLIGLMGVATDTMNNITKYNNQTKGSFDSMKKAFVGMIDTFQSLGQIAGGCTKL</sequence>
<accession>A0A9K3LL05</accession>
<evidence type="ECO:0000256" key="1">
    <source>
        <dbReference type="SAM" id="MobiDB-lite"/>
    </source>
</evidence>
<feature type="region of interest" description="Disordered" evidence="1">
    <location>
        <begin position="78"/>
        <end position="137"/>
    </location>
</feature>
<protein>
    <submittedName>
        <fullName evidence="2">Uncharacterized protein</fullName>
    </submittedName>
</protein>
<reference evidence="2" key="2">
    <citation type="submission" date="2021-04" db="EMBL/GenBank/DDBJ databases">
        <authorList>
            <person name="Podell S."/>
        </authorList>
    </citation>
    <scope>NUCLEOTIDE SEQUENCE</scope>
    <source>
        <strain evidence="2">Hildebrandi</strain>
    </source>
</reference>
<name>A0A9K3LL05_9STRA</name>
<gene>
    <name evidence="2" type="ORF">IV203_026979</name>
</gene>
<dbReference type="Proteomes" id="UP000693970">
    <property type="component" value="Unassembled WGS sequence"/>
</dbReference>
<dbReference type="EMBL" id="JAGRRH010000010">
    <property type="protein sequence ID" value="KAG7363618.1"/>
    <property type="molecule type" value="Genomic_DNA"/>
</dbReference>
<evidence type="ECO:0000313" key="2">
    <source>
        <dbReference type="EMBL" id="KAG7363618.1"/>
    </source>
</evidence>
<reference evidence="2" key="1">
    <citation type="journal article" date="2021" name="Sci. Rep.">
        <title>Diploid genomic architecture of Nitzschia inconspicua, an elite biomass production diatom.</title>
        <authorList>
            <person name="Oliver A."/>
            <person name="Podell S."/>
            <person name="Pinowska A."/>
            <person name="Traller J.C."/>
            <person name="Smith S.R."/>
            <person name="McClure R."/>
            <person name="Beliaev A."/>
            <person name="Bohutskyi P."/>
            <person name="Hill E.A."/>
            <person name="Rabines A."/>
            <person name="Zheng H."/>
            <person name="Allen L.Z."/>
            <person name="Kuo A."/>
            <person name="Grigoriev I.V."/>
            <person name="Allen A.E."/>
            <person name="Hazlebeck D."/>
            <person name="Allen E.E."/>
        </authorList>
    </citation>
    <scope>NUCLEOTIDE SEQUENCE</scope>
    <source>
        <strain evidence="2">Hildebrandi</strain>
    </source>
</reference>
<organism evidence="2 3">
    <name type="scientific">Nitzschia inconspicua</name>
    <dbReference type="NCBI Taxonomy" id="303405"/>
    <lineage>
        <taxon>Eukaryota</taxon>
        <taxon>Sar</taxon>
        <taxon>Stramenopiles</taxon>
        <taxon>Ochrophyta</taxon>
        <taxon>Bacillariophyta</taxon>
        <taxon>Bacillariophyceae</taxon>
        <taxon>Bacillariophycidae</taxon>
        <taxon>Bacillariales</taxon>
        <taxon>Bacillariaceae</taxon>
        <taxon>Nitzschia</taxon>
    </lineage>
</organism>
<keyword evidence="3" id="KW-1185">Reference proteome</keyword>